<sequence length="191" mass="19237">MRNSLSLLFLVAVAAGPSAAATAATAAAAVPVPAAASASDTLTRIESETLVLKARERQLAVRAAIAQRQNEIAGRQDEAARLGSPAPAASPVVQSLEGIGQHQYATLRFDSGAVVEVRAGDMLAGGLRVLSVESNGVIVETARKKRVRLPLAGNAAVSAPAPAPVPAFAPAPARAAVALPPLFPGATGSER</sequence>
<dbReference type="EMBL" id="VUYU01000002">
    <property type="protein sequence ID" value="NHZ32665.1"/>
    <property type="molecule type" value="Genomic_DNA"/>
</dbReference>
<dbReference type="RefSeq" id="WP_167221657.1">
    <property type="nucleotide sequence ID" value="NZ_VUYU01000002.1"/>
</dbReference>
<organism evidence="2 3">
    <name type="scientific">Massilia rubra</name>
    <dbReference type="NCBI Taxonomy" id="2607910"/>
    <lineage>
        <taxon>Bacteria</taxon>
        <taxon>Pseudomonadati</taxon>
        <taxon>Pseudomonadota</taxon>
        <taxon>Betaproteobacteria</taxon>
        <taxon>Burkholderiales</taxon>
        <taxon>Oxalobacteraceae</taxon>
        <taxon>Telluria group</taxon>
        <taxon>Massilia</taxon>
    </lineage>
</organism>
<evidence type="ECO:0000313" key="2">
    <source>
        <dbReference type="EMBL" id="NHZ32665.1"/>
    </source>
</evidence>
<keyword evidence="1" id="KW-0732">Signal</keyword>
<evidence type="ECO:0000313" key="3">
    <source>
        <dbReference type="Proteomes" id="UP000785613"/>
    </source>
</evidence>
<gene>
    <name evidence="2" type="primary">pilP</name>
    <name evidence="2" type="ORF">F0185_03545</name>
</gene>
<protein>
    <submittedName>
        <fullName evidence="2">Type IV pilus biogenesis protein PilP</fullName>
    </submittedName>
</protein>
<evidence type="ECO:0000256" key="1">
    <source>
        <dbReference type="SAM" id="SignalP"/>
    </source>
</evidence>
<comment type="caution">
    <text evidence="2">The sequence shown here is derived from an EMBL/GenBank/DDBJ whole genome shotgun (WGS) entry which is preliminary data.</text>
</comment>
<accession>A0ABX0LIS1</accession>
<feature type="chain" id="PRO_5046089307" evidence="1">
    <location>
        <begin position="21"/>
        <end position="191"/>
    </location>
</feature>
<dbReference type="NCBIfam" id="TIGR03021">
    <property type="entry name" value="pilP_fam"/>
    <property type="match status" value="1"/>
</dbReference>
<feature type="signal peptide" evidence="1">
    <location>
        <begin position="1"/>
        <end position="20"/>
    </location>
</feature>
<name>A0ABX0LIS1_9BURK</name>
<dbReference type="Proteomes" id="UP000785613">
    <property type="component" value="Unassembled WGS sequence"/>
</dbReference>
<proteinExistence type="predicted"/>
<keyword evidence="3" id="KW-1185">Reference proteome</keyword>
<dbReference type="InterPro" id="IPR022753">
    <property type="entry name" value="T4SS_pilus_biogen_PilP"/>
</dbReference>
<reference evidence="2 3" key="1">
    <citation type="submission" date="2019-09" db="EMBL/GenBank/DDBJ databases">
        <title>Taxonomy of Antarctic Massilia spp.: description of Massilia rubra sp. nov., Massilia aquatica sp. nov., Massilia mucilaginosa sp. nov., Massilia frigida sp. nov. isolated from streams, lakes and regoliths.</title>
        <authorList>
            <person name="Holochova P."/>
            <person name="Sedlacek I."/>
            <person name="Kralova S."/>
            <person name="Maslanova I."/>
            <person name="Busse H.-J."/>
            <person name="Stankova E."/>
            <person name="Vrbovska V."/>
            <person name="Kovarovic V."/>
            <person name="Bartak M."/>
            <person name="Svec P."/>
            <person name="Pantucek R."/>
        </authorList>
    </citation>
    <scope>NUCLEOTIDE SEQUENCE [LARGE SCALE GENOMIC DNA]</scope>
    <source>
        <strain evidence="2 3">CCM 8692</strain>
    </source>
</reference>